<dbReference type="EMBL" id="JBHSPH010000002">
    <property type="protein sequence ID" value="MFC5861802.1"/>
    <property type="molecule type" value="Genomic_DNA"/>
</dbReference>
<feature type="signal peptide" evidence="1">
    <location>
        <begin position="1"/>
        <end position="21"/>
    </location>
</feature>
<proteinExistence type="predicted"/>
<keyword evidence="1" id="KW-0732">Signal</keyword>
<keyword evidence="3" id="KW-0378">Hydrolase</keyword>
<dbReference type="InterPro" id="IPR001466">
    <property type="entry name" value="Beta-lactam-related"/>
</dbReference>
<protein>
    <submittedName>
        <fullName evidence="3">Serine hydrolase domain-containing protein</fullName>
        <ecNumber evidence="3">3.-.-.-</ecNumber>
    </submittedName>
</protein>
<name>A0ABW1EBW3_9BACT</name>
<dbReference type="InterPro" id="IPR012338">
    <property type="entry name" value="Beta-lactam/transpept-like"/>
</dbReference>
<evidence type="ECO:0000313" key="3">
    <source>
        <dbReference type="EMBL" id="MFC5861802.1"/>
    </source>
</evidence>
<dbReference type="InterPro" id="IPR050491">
    <property type="entry name" value="AmpC-like"/>
</dbReference>
<dbReference type="PANTHER" id="PTHR46825:SF9">
    <property type="entry name" value="BETA-LACTAMASE-RELATED DOMAIN-CONTAINING PROTEIN"/>
    <property type="match status" value="1"/>
</dbReference>
<gene>
    <name evidence="3" type="ORF">ACFPT7_05820</name>
</gene>
<organism evidence="3 4">
    <name type="scientific">Acidicapsa dinghuensis</name>
    <dbReference type="NCBI Taxonomy" id="2218256"/>
    <lineage>
        <taxon>Bacteria</taxon>
        <taxon>Pseudomonadati</taxon>
        <taxon>Acidobacteriota</taxon>
        <taxon>Terriglobia</taxon>
        <taxon>Terriglobales</taxon>
        <taxon>Acidobacteriaceae</taxon>
        <taxon>Acidicapsa</taxon>
    </lineage>
</organism>
<feature type="chain" id="PRO_5046635590" evidence="1">
    <location>
        <begin position="22"/>
        <end position="506"/>
    </location>
</feature>
<accession>A0ABW1EBW3</accession>
<reference evidence="4" key="1">
    <citation type="journal article" date="2019" name="Int. J. Syst. Evol. Microbiol.">
        <title>The Global Catalogue of Microorganisms (GCM) 10K type strain sequencing project: providing services to taxonomists for standard genome sequencing and annotation.</title>
        <authorList>
            <consortium name="The Broad Institute Genomics Platform"/>
            <consortium name="The Broad Institute Genome Sequencing Center for Infectious Disease"/>
            <person name="Wu L."/>
            <person name="Ma J."/>
        </authorList>
    </citation>
    <scope>NUCLEOTIDE SEQUENCE [LARGE SCALE GENOMIC DNA]</scope>
    <source>
        <strain evidence="4">JCM 4087</strain>
    </source>
</reference>
<comment type="caution">
    <text evidence="3">The sequence shown here is derived from an EMBL/GenBank/DDBJ whole genome shotgun (WGS) entry which is preliminary data.</text>
</comment>
<evidence type="ECO:0000313" key="4">
    <source>
        <dbReference type="Proteomes" id="UP001596091"/>
    </source>
</evidence>
<evidence type="ECO:0000259" key="2">
    <source>
        <dbReference type="Pfam" id="PF00144"/>
    </source>
</evidence>
<dbReference type="GO" id="GO:0016787">
    <property type="term" value="F:hydrolase activity"/>
    <property type="evidence" value="ECO:0007669"/>
    <property type="project" value="UniProtKB-KW"/>
</dbReference>
<dbReference type="RefSeq" id="WP_263337454.1">
    <property type="nucleotide sequence ID" value="NZ_JAGSYH010000004.1"/>
</dbReference>
<dbReference type="Gene3D" id="3.40.710.10">
    <property type="entry name" value="DD-peptidase/beta-lactamase superfamily"/>
    <property type="match status" value="1"/>
</dbReference>
<keyword evidence="4" id="KW-1185">Reference proteome</keyword>
<dbReference type="PANTHER" id="PTHR46825">
    <property type="entry name" value="D-ALANYL-D-ALANINE-CARBOXYPEPTIDASE/ENDOPEPTIDASE AMPH"/>
    <property type="match status" value="1"/>
</dbReference>
<dbReference type="SUPFAM" id="SSF56601">
    <property type="entry name" value="beta-lactamase/transpeptidase-like"/>
    <property type="match status" value="1"/>
</dbReference>
<feature type="domain" description="Beta-lactamase-related" evidence="2">
    <location>
        <begin position="34"/>
        <end position="350"/>
    </location>
</feature>
<dbReference type="EC" id="3.-.-.-" evidence="3"/>
<dbReference type="Pfam" id="PF00144">
    <property type="entry name" value="Beta-lactamase"/>
    <property type="match status" value="1"/>
</dbReference>
<sequence length="506" mass="55328">MRQLPTLALFVCCAFMPFCFAQDQFESIRASILSQMQQRNVPSIAVAVAQGDHIIWEQGFGWADREKLIPADANTMYSLASISKPLTATALMTLTAAGKIDLDKPVNDYLGDAKIRARIGNVDDATVRRVANHSSGLPEHFQFFYRNESWRAPSFDETILRFGNLITLPGEQFQYSNLGYGVLSDIICRVSGKSFADYMRQEVFLKLGMTRSAVGNDPALAQYEAIRYDGKDATPIVYYDTDHPGASEIYSSAHDMALFGMFSLKAHLPSQSAILPDALIDAMQRPSIFFSPGAGYGIGWQSDTRNGITIVSHSGGMPGVSTWLRLVPAQNLVIVVLSNSDDRLANNIADQITLKLVANWKLSPAAAPEPAFIPPPDLIGKWSGTVQTYRSSTPFHLEVFPSGEIRANLGNQFGTILDQVSFQDGTLYGVFKGDIDLPEAARRPYVLSVNLKLRDGKLLNGAISARATGAGTMPAYNVSSGSRAIPQSIRVEKGAFVLTQWADLRK</sequence>
<evidence type="ECO:0000256" key="1">
    <source>
        <dbReference type="SAM" id="SignalP"/>
    </source>
</evidence>
<dbReference type="Proteomes" id="UP001596091">
    <property type="component" value="Unassembled WGS sequence"/>
</dbReference>